<protein>
    <submittedName>
        <fullName evidence="2">Uncharacterized protein</fullName>
    </submittedName>
</protein>
<keyword evidence="1" id="KW-1133">Transmembrane helix</keyword>
<reference evidence="2 3" key="1">
    <citation type="journal article" date="2017" name="Nat. Commun.">
        <title>In situ click chemistry generation of cyclooxygenase-2 inhibitors.</title>
        <authorList>
            <person name="Bhardwaj A."/>
            <person name="Kaur J."/>
            <person name="Wuest M."/>
            <person name="Wuest F."/>
        </authorList>
    </citation>
    <scope>NUCLEOTIDE SEQUENCE [LARGE SCALE GENOMIC DNA]</scope>
    <source>
        <strain evidence="2">S2_018_000_R2_106</strain>
    </source>
</reference>
<keyword evidence="1" id="KW-0472">Membrane</keyword>
<evidence type="ECO:0000313" key="3">
    <source>
        <dbReference type="Proteomes" id="UP000320948"/>
    </source>
</evidence>
<evidence type="ECO:0000313" key="2">
    <source>
        <dbReference type="EMBL" id="TKW61351.1"/>
    </source>
</evidence>
<name>A0A6N4R7U4_BLAVI</name>
<sequence length="94" mass="10520">MRTLCPHCGTATNHRFGQLVSCPKCGKHLPVRLPRKVVYTLRTVAKPALVIGFIMMVTLILPAYKHYRENQKIQDWTNLSASSGNSLPATHTPH</sequence>
<organism evidence="2 3">
    <name type="scientific">Blastochloris viridis</name>
    <name type="common">Rhodopseudomonas viridis</name>
    <dbReference type="NCBI Taxonomy" id="1079"/>
    <lineage>
        <taxon>Bacteria</taxon>
        <taxon>Pseudomonadati</taxon>
        <taxon>Pseudomonadota</taxon>
        <taxon>Alphaproteobacteria</taxon>
        <taxon>Hyphomicrobiales</taxon>
        <taxon>Blastochloridaceae</taxon>
        <taxon>Blastochloris</taxon>
    </lineage>
</organism>
<dbReference type="Proteomes" id="UP000320948">
    <property type="component" value="Unassembled WGS sequence"/>
</dbReference>
<proteinExistence type="predicted"/>
<accession>A0A6N4R7U4</accession>
<comment type="caution">
    <text evidence="2">The sequence shown here is derived from an EMBL/GenBank/DDBJ whole genome shotgun (WGS) entry which is preliminary data.</text>
</comment>
<evidence type="ECO:0000256" key="1">
    <source>
        <dbReference type="SAM" id="Phobius"/>
    </source>
</evidence>
<dbReference type="EMBL" id="VAFM01000001">
    <property type="protein sequence ID" value="TKW61351.1"/>
    <property type="molecule type" value="Genomic_DNA"/>
</dbReference>
<keyword evidence="1" id="KW-0812">Transmembrane</keyword>
<feature type="transmembrane region" description="Helical" evidence="1">
    <location>
        <begin position="44"/>
        <end position="64"/>
    </location>
</feature>
<gene>
    <name evidence="2" type="ORF">DI628_01610</name>
</gene>
<dbReference type="AlphaFoldDB" id="A0A6N4R7U4"/>